<dbReference type="SUPFAM" id="SSF53335">
    <property type="entry name" value="S-adenosyl-L-methionine-dependent methyltransferases"/>
    <property type="match status" value="1"/>
</dbReference>
<evidence type="ECO:0000313" key="2">
    <source>
        <dbReference type="Proteomes" id="UP000722485"/>
    </source>
</evidence>
<reference evidence="1" key="1">
    <citation type="submission" date="2020-03" db="EMBL/GenBank/DDBJ databases">
        <title>Draft Genome Sequence of Cylindrodendrum hubeiense.</title>
        <authorList>
            <person name="Buettner E."/>
            <person name="Kellner H."/>
        </authorList>
    </citation>
    <scope>NUCLEOTIDE SEQUENCE</scope>
    <source>
        <strain evidence="1">IHI 201604</strain>
    </source>
</reference>
<gene>
    <name evidence="1" type="ORF">G7Z17_g11439</name>
</gene>
<evidence type="ECO:0008006" key="3">
    <source>
        <dbReference type="Google" id="ProtNLM"/>
    </source>
</evidence>
<keyword evidence="2" id="KW-1185">Reference proteome</keyword>
<sequence length="379" mass="42396">MTETNGTNGTKAANGETTPSKVDVSIALKANDAAAVPDLLQEISSLGENFDSNDDQARIKLAMKARSLWKSLETPRETMIRHLWAEPSVMCALTAGYDKGLWAYLAEREGRLLRHISSMGYLKEVGANTYELTNFTRSMSIPVIGAGYPCIAGACVNALGQFHEYANLKGWKDPTDVYDSPLQHGYKTKLNFFEHLHNNPPYGQQFHHHMGGYRQGRPSWMDAGFFPVEERLIKGFKEAEDTTLLVDIGGSFGHDLTEFRTKFSDVPGRLILQDLPVVIEQIQKLDDKIETMKYDFFTEQPIKAMKPGYSKLLINENVIPETGAQWEATALDIMMLTLLASRERTRENWDSLLGKAGLKIVNVWTVANGVESLIECELS</sequence>
<dbReference type="OrthoDB" id="3340390at2759"/>
<dbReference type="Gene3D" id="3.40.50.150">
    <property type="entry name" value="Vaccinia Virus protein VP39"/>
    <property type="match status" value="2"/>
</dbReference>
<proteinExistence type="predicted"/>
<accession>A0A9P5H072</accession>
<dbReference type="InterPro" id="IPR029063">
    <property type="entry name" value="SAM-dependent_MTases_sf"/>
</dbReference>
<dbReference type="PANTHER" id="PTHR43712">
    <property type="entry name" value="PUTATIVE (AFU_ORTHOLOGUE AFUA_4G14580)-RELATED"/>
    <property type="match status" value="1"/>
</dbReference>
<organism evidence="1 2">
    <name type="scientific">Cylindrodendrum hubeiense</name>
    <dbReference type="NCBI Taxonomy" id="595255"/>
    <lineage>
        <taxon>Eukaryota</taxon>
        <taxon>Fungi</taxon>
        <taxon>Dikarya</taxon>
        <taxon>Ascomycota</taxon>
        <taxon>Pezizomycotina</taxon>
        <taxon>Sordariomycetes</taxon>
        <taxon>Hypocreomycetidae</taxon>
        <taxon>Hypocreales</taxon>
        <taxon>Nectriaceae</taxon>
        <taxon>Cylindrodendrum</taxon>
    </lineage>
</organism>
<dbReference type="Proteomes" id="UP000722485">
    <property type="component" value="Unassembled WGS sequence"/>
</dbReference>
<dbReference type="PANTHER" id="PTHR43712:SF17">
    <property type="entry name" value="O-METHYLTRANSFERASE"/>
    <property type="match status" value="1"/>
</dbReference>
<dbReference type="AlphaFoldDB" id="A0A9P5H072"/>
<name>A0A9P5H072_9HYPO</name>
<dbReference type="EMBL" id="JAANBB010000432">
    <property type="protein sequence ID" value="KAF7542596.1"/>
    <property type="molecule type" value="Genomic_DNA"/>
</dbReference>
<comment type="caution">
    <text evidence="1">The sequence shown here is derived from an EMBL/GenBank/DDBJ whole genome shotgun (WGS) entry which is preliminary data.</text>
</comment>
<evidence type="ECO:0000313" key="1">
    <source>
        <dbReference type="EMBL" id="KAF7542596.1"/>
    </source>
</evidence>
<protein>
    <recommendedName>
        <fullName evidence="3">O-methyltransferase domain-containing protein</fullName>
    </recommendedName>
</protein>